<dbReference type="InterPro" id="IPR006091">
    <property type="entry name" value="Acyl-CoA_Oxase/DH_mid-dom"/>
</dbReference>
<dbReference type="Pfam" id="PF02770">
    <property type="entry name" value="Acyl-CoA_dh_M"/>
    <property type="match status" value="1"/>
</dbReference>
<dbReference type="PANTHER" id="PTHR43884">
    <property type="entry name" value="ACYL-COA DEHYDROGENASE"/>
    <property type="match status" value="1"/>
</dbReference>
<sequence length="396" mass="43894">MTIQLTNSADTPQRAELRAAVRHLCGQFDEEYWRERDINREYPEEFVDTLTKAGYLAALIPTEFGGLGLGLAEAGIILEEVNRSGGHSAACHAQMYTMGALLRHGTTTQKQRYLPEIASGNLRLQAFSITEPEAGSNTPDIITFAAKDGDDYVVTGHKNWTSRIEQSDLLMLLARTENRPQDPAQRADGISLFLVDLREIRANAPQTLVVDPVRTMFNYATNQVWYNQMRIPASALIGEEGKGFRYVIDGWNAERILLASEAVGDGYWFLDTAIQYANTRSVFGHAIGANQGVQFPLARAYTQVLAADMMRNRAADLFDAGEPCGAEANAAKFVASEASWQAANICLDVHGGYGFVDKYNVERKFRETRVYQVAPVNNNMILAFLGQHVLGLPRSY</sequence>
<evidence type="ECO:0000256" key="5">
    <source>
        <dbReference type="RuleBase" id="RU362125"/>
    </source>
</evidence>
<dbReference type="InterPro" id="IPR046373">
    <property type="entry name" value="Acyl-CoA_Oxase/DH_mid-dom_sf"/>
</dbReference>
<evidence type="ECO:0000313" key="10">
    <source>
        <dbReference type="Proteomes" id="UP000193387"/>
    </source>
</evidence>
<dbReference type="GO" id="GO:0003995">
    <property type="term" value="F:acyl-CoA dehydrogenase activity"/>
    <property type="evidence" value="ECO:0007669"/>
    <property type="project" value="TreeGrafter"/>
</dbReference>
<dbReference type="PANTHER" id="PTHR43884:SF12">
    <property type="entry name" value="ISOVALERYL-COA DEHYDROGENASE, MITOCHONDRIAL-RELATED"/>
    <property type="match status" value="1"/>
</dbReference>
<dbReference type="Proteomes" id="UP000193387">
    <property type="component" value="Unassembled WGS sequence"/>
</dbReference>
<keyword evidence="3 5" id="KW-0285">Flavoprotein</keyword>
<evidence type="ECO:0000259" key="8">
    <source>
        <dbReference type="Pfam" id="PF02771"/>
    </source>
</evidence>
<protein>
    <submittedName>
        <fullName evidence="9">Acyl-CoA dehydrogenase</fullName>
    </submittedName>
</protein>
<dbReference type="Gene3D" id="1.10.540.10">
    <property type="entry name" value="Acyl-CoA dehydrogenase/oxidase, N-terminal domain"/>
    <property type="match status" value="1"/>
</dbReference>
<dbReference type="Gene3D" id="2.40.110.10">
    <property type="entry name" value="Butyryl-CoA Dehydrogenase, subunit A, domain 2"/>
    <property type="match status" value="1"/>
</dbReference>
<name>A0AAJ3NK76_9MYCO</name>
<dbReference type="InterPro" id="IPR013786">
    <property type="entry name" value="AcylCoA_DH/ox_N"/>
</dbReference>
<dbReference type="RefSeq" id="WP_085258472.1">
    <property type="nucleotide sequence ID" value="NZ_AP022573.1"/>
</dbReference>
<dbReference type="InterPro" id="IPR036250">
    <property type="entry name" value="AcylCo_DH-like_C"/>
</dbReference>
<evidence type="ECO:0000259" key="7">
    <source>
        <dbReference type="Pfam" id="PF02770"/>
    </source>
</evidence>
<dbReference type="Pfam" id="PF00441">
    <property type="entry name" value="Acyl-CoA_dh_1"/>
    <property type="match status" value="1"/>
</dbReference>
<evidence type="ECO:0000256" key="3">
    <source>
        <dbReference type="ARBA" id="ARBA00022630"/>
    </source>
</evidence>
<reference evidence="9 10" key="1">
    <citation type="submission" date="2016-01" db="EMBL/GenBank/DDBJ databases">
        <title>The new phylogeny of the genus Mycobacterium.</title>
        <authorList>
            <person name="Tarcisio F."/>
            <person name="Conor M."/>
            <person name="Antonella G."/>
            <person name="Elisabetta G."/>
            <person name="Giulia F.S."/>
            <person name="Sara T."/>
            <person name="Anna F."/>
            <person name="Clotilde B."/>
            <person name="Roberto B."/>
            <person name="Veronica D.S."/>
            <person name="Fabio R."/>
            <person name="Monica P."/>
            <person name="Olivier J."/>
            <person name="Enrico T."/>
            <person name="Nicola S."/>
        </authorList>
    </citation>
    <scope>NUCLEOTIDE SEQUENCE [LARGE SCALE GENOMIC DNA]</scope>
    <source>
        <strain evidence="9 10">DSM 44616</strain>
    </source>
</reference>
<keyword evidence="4 5" id="KW-0274">FAD</keyword>
<feature type="domain" description="Acyl-CoA dehydrogenase/oxidase N-terminal" evidence="8">
    <location>
        <begin position="12"/>
        <end position="120"/>
    </location>
</feature>
<feature type="domain" description="Acyl-CoA oxidase/dehydrogenase middle" evidence="7">
    <location>
        <begin position="126"/>
        <end position="198"/>
    </location>
</feature>
<evidence type="ECO:0000256" key="2">
    <source>
        <dbReference type="ARBA" id="ARBA00009347"/>
    </source>
</evidence>
<evidence type="ECO:0000256" key="1">
    <source>
        <dbReference type="ARBA" id="ARBA00001974"/>
    </source>
</evidence>
<dbReference type="InterPro" id="IPR009075">
    <property type="entry name" value="AcylCo_DH/oxidase_C"/>
</dbReference>
<dbReference type="GO" id="GO:0050660">
    <property type="term" value="F:flavin adenine dinucleotide binding"/>
    <property type="evidence" value="ECO:0007669"/>
    <property type="project" value="InterPro"/>
</dbReference>
<comment type="similarity">
    <text evidence="2 5">Belongs to the acyl-CoA dehydrogenase family.</text>
</comment>
<evidence type="ECO:0000259" key="6">
    <source>
        <dbReference type="Pfam" id="PF00441"/>
    </source>
</evidence>
<comment type="caution">
    <text evidence="9">The sequence shown here is derived from an EMBL/GenBank/DDBJ whole genome shotgun (WGS) entry which is preliminary data.</text>
</comment>
<organism evidence="9 10">
    <name type="scientific">Mycobacterium saskatchewanense</name>
    <dbReference type="NCBI Taxonomy" id="220927"/>
    <lineage>
        <taxon>Bacteria</taxon>
        <taxon>Bacillati</taxon>
        <taxon>Actinomycetota</taxon>
        <taxon>Actinomycetes</taxon>
        <taxon>Mycobacteriales</taxon>
        <taxon>Mycobacteriaceae</taxon>
        <taxon>Mycobacterium</taxon>
        <taxon>Mycobacterium simiae complex</taxon>
    </lineage>
</organism>
<dbReference type="AlphaFoldDB" id="A0AAJ3NK76"/>
<dbReference type="FunFam" id="1.20.140.10:FF:000012">
    <property type="entry name" value="Acyl-CoA dehydrogenase fadE12"/>
    <property type="match status" value="1"/>
</dbReference>
<dbReference type="SUPFAM" id="SSF47203">
    <property type="entry name" value="Acyl-CoA dehydrogenase C-terminal domain-like"/>
    <property type="match status" value="1"/>
</dbReference>
<proteinExistence type="inferred from homology"/>
<dbReference type="InterPro" id="IPR037069">
    <property type="entry name" value="AcylCoA_DH/ox_N_sf"/>
</dbReference>
<dbReference type="InterPro" id="IPR009100">
    <property type="entry name" value="AcylCoA_DH/oxidase_NM_dom_sf"/>
</dbReference>
<dbReference type="FunFam" id="1.10.540.10:FF:000013">
    <property type="entry name" value="Acyl-CoA dehydrogenase"/>
    <property type="match status" value="1"/>
</dbReference>
<dbReference type="Pfam" id="PF02771">
    <property type="entry name" value="Acyl-CoA_dh_N"/>
    <property type="match status" value="1"/>
</dbReference>
<dbReference type="Gene3D" id="1.20.140.10">
    <property type="entry name" value="Butyryl-CoA Dehydrogenase, subunit A, domain 3"/>
    <property type="match status" value="1"/>
</dbReference>
<dbReference type="EMBL" id="LQPR01000084">
    <property type="protein sequence ID" value="ORW64071.1"/>
    <property type="molecule type" value="Genomic_DNA"/>
</dbReference>
<evidence type="ECO:0000256" key="4">
    <source>
        <dbReference type="ARBA" id="ARBA00022827"/>
    </source>
</evidence>
<gene>
    <name evidence="9" type="ORF">AWC23_25780</name>
</gene>
<comment type="cofactor">
    <cofactor evidence="1 5">
        <name>FAD</name>
        <dbReference type="ChEBI" id="CHEBI:57692"/>
    </cofactor>
</comment>
<evidence type="ECO:0000313" key="9">
    <source>
        <dbReference type="EMBL" id="ORW64071.1"/>
    </source>
</evidence>
<keyword evidence="5" id="KW-0560">Oxidoreductase</keyword>
<accession>A0AAJ3NK76</accession>
<dbReference type="SUPFAM" id="SSF56645">
    <property type="entry name" value="Acyl-CoA dehydrogenase NM domain-like"/>
    <property type="match status" value="1"/>
</dbReference>
<feature type="domain" description="Acyl-CoA dehydrogenase/oxidase C-terminal" evidence="6">
    <location>
        <begin position="241"/>
        <end position="374"/>
    </location>
</feature>
<keyword evidence="10" id="KW-1185">Reference proteome</keyword>